<keyword evidence="3" id="KW-1185">Reference proteome</keyword>
<organism evidence="2 3">
    <name type="scientific">Polarella glacialis</name>
    <name type="common">Dinoflagellate</name>
    <dbReference type="NCBI Taxonomy" id="89957"/>
    <lineage>
        <taxon>Eukaryota</taxon>
        <taxon>Sar</taxon>
        <taxon>Alveolata</taxon>
        <taxon>Dinophyceae</taxon>
        <taxon>Suessiales</taxon>
        <taxon>Suessiaceae</taxon>
        <taxon>Polarella</taxon>
    </lineage>
</organism>
<evidence type="ECO:0000256" key="1">
    <source>
        <dbReference type="SAM" id="MobiDB-lite"/>
    </source>
</evidence>
<accession>A0A813H948</accession>
<protein>
    <submittedName>
        <fullName evidence="2">Uncharacterized protein</fullName>
    </submittedName>
</protein>
<name>A0A813H948_POLGL</name>
<proteinExistence type="predicted"/>
<dbReference type="AlphaFoldDB" id="A0A813H948"/>
<feature type="region of interest" description="Disordered" evidence="1">
    <location>
        <begin position="21"/>
        <end position="46"/>
    </location>
</feature>
<dbReference type="OrthoDB" id="2498029at2759"/>
<evidence type="ECO:0000313" key="3">
    <source>
        <dbReference type="Proteomes" id="UP000654075"/>
    </source>
</evidence>
<dbReference type="InterPro" id="IPR029058">
    <property type="entry name" value="AB_hydrolase_fold"/>
</dbReference>
<dbReference type="SUPFAM" id="SSF53474">
    <property type="entry name" value="alpha/beta-Hydrolases"/>
    <property type="match status" value="1"/>
</dbReference>
<dbReference type="Proteomes" id="UP000654075">
    <property type="component" value="Unassembled WGS sequence"/>
</dbReference>
<sequence>MYLCGLEIDFFMMDSRGNGNGASGGSSCSTRGHQRPSNRLQPLGSQTLGGSPGFCRRASWASPALRGVPSLGVDRRAWGGSWGDSSLLLKDSHASSWGDSSLLCKDTHSGCRAPLVAAGKRKPEMEDGASLAACKKALAWPSSPQPDEEPFGNFLVFVFHASLFCPCLRRAFSRGVFGFSGLSGNVANLTELVGLISILRVAFTSARLQKGISVLQLAYRPPGDDEEEAAEDVMTCVDWLLARNNCGPLLLIGWSMGSAAVVEAAYLRRNVPIKALITLAAQTAGTRRVKDLEIPLLALHGLDAGISVLCCCCCCSFCRCCCCCCSKARVFLAAVTPSLLSVSFVCLCCVRNSFFQRQRTPFYAPTAPKRWSNGHRTEAKQQAGVDMFLTFKSVVVRCLPWVGCCCGVHVP</sequence>
<dbReference type="Gene3D" id="3.40.50.1820">
    <property type="entry name" value="alpha/beta hydrolase"/>
    <property type="match status" value="1"/>
</dbReference>
<gene>
    <name evidence="2" type="ORF">PGLA1383_LOCUS49763</name>
</gene>
<feature type="compositionally biased region" description="Polar residues" evidence="1">
    <location>
        <begin position="35"/>
        <end position="46"/>
    </location>
</feature>
<comment type="caution">
    <text evidence="2">The sequence shown here is derived from an EMBL/GenBank/DDBJ whole genome shotgun (WGS) entry which is preliminary data.</text>
</comment>
<dbReference type="EMBL" id="CAJNNV010030896">
    <property type="protein sequence ID" value="CAE8634088.1"/>
    <property type="molecule type" value="Genomic_DNA"/>
</dbReference>
<reference evidence="2" key="1">
    <citation type="submission" date="2021-02" db="EMBL/GenBank/DDBJ databases">
        <authorList>
            <person name="Dougan E. K."/>
            <person name="Rhodes N."/>
            <person name="Thang M."/>
            <person name="Chan C."/>
        </authorList>
    </citation>
    <scope>NUCLEOTIDE SEQUENCE</scope>
</reference>
<evidence type="ECO:0000313" key="2">
    <source>
        <dbReference type="EMBL" id="CAE8634088.1"/>
    </source>
</evidence>